<protein>
    <submittedName>
        <fullName evidence="1">Uncharacterized protein</fullName>
    </submittedName>
</protein>
<accession>A0A9X9LS68</accession>
<keyword evidence="2" id="KW-1185">Reference proteome</keyword>
<sequence>KKKKRRRRKNRSALRILCAVVRGPRLRRRTGCLDAGPTTPAPFPEAFSSRSANARSCRQLDSQVLVAPVPCCTSLGPWLLAASGAWPVPPESGSLSRHAHWRGDWGWASCLSFDSVSRWPGSGAVGALGGGRGSGGSGSAGRGPGLRGAIRTGRFFPVPCL</sequence>
<comment type="caution">
    <text evidence="1">The sequence shown here is derived from an EMBL/GenBank/DDBJ whole genome shotgun (WGS) entry which is preliminary data.</text>
</comment>
<dbReference type="Proteomes" id="UP000269945">
    <property type="component" value="Unassembled WGS sequence"/>
</dbReference>
<gene>
    <name evidence="1" type="ORF">BN2614_LOCUS1</name>
</gene>
<dbReference type="EMBL" id="CYRY02013646">
    <property type="protein sequence ID" value="VCW84178.1"/>
    <property type="molecule type" value="Genomic_DNA"/>
</dbReference>
<evidence type="ECO:0000313" key="1">
    <source>
        <dbReference type="EMBL" id="VCW84178.1"/>
    </source>
</evidence>
<reference evidence="1 2" key="1">
    <citation type="submission" date="2018-10" db="EMBL/GenBank/DDBJ databases">
        <authorList>
            <person name="Ekblom R."/>
            <person name="Jareborg N."/>
        </authorList>
    </citation>
    <scope>NUCLEOTIDE SEQUENCE [LARGE SCALE GENOMIC DNA]</scope>
    <source>
        <tissue evidence="1">Muscle</tissue>
    </source>
</reference>
<evidence type="ECO:0000313" key="2">
    <source>
        <dbReference type="Proteomes" id="UP000269945"/>
    </source>
</evidence>
<organism evidence="1 2">
    <name type="scientific">Gulo gulo</name>
    <name type="common">Wolverine</name>
    <name type="synonym">Gluton</name>
    <dbReference type="NCBI Taxonomy" id="48420"/>
    <lineage>
        <taxon>Eukaryota</taxon>
        <taxon>Metazoa</taxon>
        <taxon>Chordata</taxon>
        <taxon>Craniata</taxon>
        <taxon>Vertebrata</taxon>
        <taxon>Euteleostomi</taxon>
        <taxon>Mammalia</taxon>
        <taxon>Eutheria</taxon>
        <taxon>Laurasiatheria</taxon>
        <taxon>Carnivora</taxon>
        <taxon>Caniformia</taxon>
        <taxon>Musteloidea</taxon>
        <taxon>Mustelidae</taxon>
        <taxon>Guloninae</taxon>
        <taxon>Gulo</taxon>
    </lineage>
</organism>
<proteinExistence type="predicted"/>
<name>A0A9X9LS68_GULGU</name>
<dbReference type="AlphaFoldDB" id="A0A9X9LS68"/>
<feature type="non-terminal residue" evidence="1">
    <location>
        <position position="1"/>
    </location>
</feature>